<accession>N1M074</accession>
<protein>
    <submittedName>
        <fullName evidence="2">Acyl-CoA thioesterase</fullName>
    </submittedName>
</protein>
<dbReference type="Pfam" id="PF13279">
    <property type="entry name" value="4HBT_2"/>
    <property type="match status" value="1"/>
</dbReference>
<dbReference type="Proteomes" id="UP001163947">
    <property type="component" value="Chromosome"/>
</dbReference>
<dbReference type="KEGG" id="rav:AAT18_24725"/>
<dbReference type="EMBL" id="CP106982">
    <property type="protein sequence ID" value="UYF94841.1"/>
    <property type="molecule type" value="Genomic_DNA"/>
</dbReference>
<dbReference type="RefSeq" id="WP_006934119.1">
    <property type="nucleotide sequence ID" value="NZ_BAAAYP010000055.1"/>
</dbReference>
<evidence type="ECO:0000313" key="4">
    <source>
        <dbReference type="Proteomes" id="UP001163947"/>
    </source>
</evidence>
<name>A0A059MII3_9NOCA</name>
<dbReference type="SUPFAM" id="SSF54637">
    <property type="entry name" value="Thioesterase/thiol ester dehydrase-isomerase"/>
    <property type="match status" value="1"/>
</dbReference>
<evidence type="ECO:0000313" key="3">
    <source>
        <dbReference type="Proteomes" id="UP000325466"/>
    </source>
</evidence>
<dbReference type="Gene3D" id="3.10.129.10">
    <property type="entry name" value="Hotdog Thioesterase"/>
    <property type="match status" value="1"/>
</dbReference>
<reference evidence="2" key="3">
    <citation type="submission" date="2022-09" db="EMBL/GenBank/DDBJ databases">
        <title>The genome sequence of Rhodococcus aetherivorans N1.</title>
        <authorList>
            <person name="Jiang W."/>
        </authorList>
    </citation>
    <scope>NUCLEOTIDE SEQUENCE</scope>
    <source>
        <strain evidence="2">N1</strain>
    </source>
</reference>
<proteinExistence type="predicted"/>
<dbReference type="Proteomes" id="UP000325466">
    <property type="component" value="Unassembled WGS sequence"/>
</dbReference>
<sequence length="145" mass="16020">MTTATTAVTQQRFQLAYGDCDAVGISYFAINYPWMERTYSVWLHSFGLDSHTLLDTVGVYTVGLKSECQYITSCEVFDELTCTVVLDHLGTTSYALGFDFERGDELVAHGKITFAVRGADGNKAPIPERLLAALRTLEPPKTTQP</sequence>
<evidence type="ECO:0000313" key="1">
    <source>
        <dbReference type="EMBL" id="GES35089.1"/>
    </source>
</evidence>
<dbReference type="EMBL" id="BLAH01000007">
    <property type="protein sequence ID" value="GES35089.1"/>
    <property type="molecule type" value="Genomic_DNA"/>
</dbReference>
<accession>A0A059MII3</accession>
<reference evidence="1" key="2">
    <citation type="submission" date="2019-10" db="EMBL/GenBank/DDBJ databases">
        <title>Draft genome sequence of Rhodococcus aetherivorans JCM 14343.</title>
        <authorList>
            <person name="Inoue D."/>
            <person name="Nakazawa M."/>
            <person name="Yamamoto N."/>
            <person name="Sei K."/>
            <person name="Ike M."/>
        </authorList>
    </citation>
    <scope>NUCLEOTIDE SEQUENCE</scope>
    <source>
        <strain evidence="1">JCM 14343</strain>
    </source>
</reference>
<evidence type="ECO:0000313" key="2">
    <source>
        <dbReference type="EMBL" id="UYF94841.1"/>
    </source>
</evidence>
<organism evidence="2 4">
    <name type="scientific">Rhodococcus aetherivorans</name>
    <dbReference type="NCBI Taxonomy" id="191292"/>
    <lineage>
        <taxon>Bacteria</taxon>
        <taxon>Bacillati</taxon>
        <taxon>Actinomycetota</taxon>
        <taxon>Actinomycetes</taxon>
        <taxon>Mycobacteriales</taxon>
        <taxon>Nocardiaceae</taxon>
        <taxon>Rhodococcus</taxon>
    </lineage>
</organism>
<dbReference type="AlphaFoldDB" id="A0A059MII3"/>
<gene>
    <name evidence="2" type="ORF">OCS65_03415</name>
    <name evidence="1" type="ORF">RAJCM14343_0333</name>
</gene>
<dbReference type="GeneID" id="83619434"/>
<reference evidence="1 3" key="1">
    <citation type="journal article" date="2018" name="Biodegradation">
        <title>1,4-Dioxane degradation characteristics of Rhodococcus aetherivorans JCM 14343.</title>
        <authorList>
            <person name="Inoue D."/>
            <person name="Tsunoda T."/>
            <person name="Yamamoto N."/>
            <person name="Ike M."/>
            <person name="Sei K."/>
        </authorList>
    </citation>
    <scope>NUCLEOTIDE SEQUENCE [LARGE SCALE GENOMIC DNA]</scope>
    <source>
        <strain evidence="1 3">JCM 14343</strain>
    </source>
</reference>
<accession>A0A0F6YCB1</accession>
<dbReference type="CDD" id="cd00586">
    <property type="entry name" value="4HBT"/>
    <property type="match status" value="1"/>
</dbReference>
<dbReference type="InterPro" id="IPR029069">
    <property type="entry name" value="HotDog_dom_sf"/>
</dbReference>
<keyword evidence="3" id="KW-1185">Reference proteome</keyword>